<evidence type="ECO:0000313" key="2">
    <source>
        <dbReference type="EMBL" id="WNH52390.1"/>
    </source>
</evidence>
<dbReference type="Proteomes" id="UP001302072">
    <property type="component" value="Chromosome"/>
</dbReference>
<feature type="signal peptide" evidence="1">
    <location>
        <begin position="1"/>
        <end position="20"/>
    </location>
</feature>
<sequence>MIVTRIAVMCTLLLSGVALAGQARYLTLLNRAHDSVVAVEVAAQGSEAYLPRVIDPVPGGGGSTTVRLGQAGCRFDVRLQFRNGRQAVYRDVDACKGDTLVIVPLPRQ</sequence>
<organism evidence="2 3">
    <name type="scientific">Stenotrophomonas oahuensis</name>
    <dbReference type="NCBI Taxonomy" id="3003271"/>
    <lineage>
        <taxon>Bacteria</taxon>
        <taxon>Pseudomonadati</taxon>
        <taxon>Pseudomonadota</taxon>
        <taxon>Gammaproteobacteria</taxon>
        <taxon>Lysobacterales</taxon>
        <taxon>Lysobacteraceae</taxon>
        <taxon>Stenotrophomonas</taxon>
    </lineage>
</organism>
<reference evidence="2 3" key="1">
    <citation type="submission" date="2022-12" db="EMBL/GenBank/DDBJ databases">
        <title>Two new species, Stenotrophomonas aracearum and Stenotrophomonas oahuensis, isolated from Anthurium (Araceae family) in Hawaii.</title>
        <authorList>
            <person name="Chunag S.C."/>
            <person name="Dobhal S."/>
            <person name="Alvarez A."/>
            <person name="Arif M."/>
        </authorList>
    </citation>
    <scope>NUCLEOTIDE SEQUENCE [LARGE SCALE GENOMIC DNA]</scope>
    <source>
        <strain evidence="2 3">A5586</strain>
    </source>
</reference>
<proteinExistence type="predicted"/>
<protein>
    <submittedName>
        <fullName evidence="2">Uncharacterized protein</fullName>
    </submittedName>
</protein>
<evidence type="ECO:0000256" key="1">
    <source>
        <dbReference type="SAM" id="SignalP"/>
    </source>
</evidence>
<feature type="chain" id="PRO_5046016528" evidence="1">
    <location>
        <begin position="21"/>
        <end position="108"/>
    </location>
</feature>
<keyword evidence="3" id="KW-1185">Reference proteome</keyword>
<dbReference type="EMBL" id="CP115541">
    <property type="protein sequence ID" value="WNH52390.1"/>
    <property type="molecule type" value="Genomic_DNA"/>
</dbReference>
<name>A0ABY9YNB5_9GAMM</name>
<gene>
    <name evidence="2" type="ORF">PDM29_18990</name>
</gene>
<evidence type="ECO:0000313" key="3">
    <source>
        <dbReference type="Proteomes" id="UP001302072"/>
    </source>
</evidence>
<accession>A0ABY9YNB5</accession>
<dbReference type="RefSeq" id="WP_311191590.1">
    <property type="nucleotide sequence ID" value="NZ_CP115541.1"/>
</dbReference>
<keyword evidence="1" id="KW-0732">Signal</keyword>